<name>A0A6M3JTM4_9ZZZZ</name>
<evidence type="ECO:0000313" key="1">
    <source>
        <dbReference type="EMBL" id="QJA72708.1"/>
    </source>
</evidence>
<protein>
    <submittedName>
        <fullName evidence="1">Uncharacterized protein</fullName>
    </submittedName>
</protein>
<dbReference type="AlphaFoldDB" id="A0A6M3JTM4"/>
<gene>
    <name evidence="1" type="ORF">MM415A02634_0009</name>
</gene>
<sequence>MPTLELNFEVYCECGNGLCGNSTEGHNRHSQFIVISPCEKCLNASYEQGLEEGYAECAECEKDNTE</sequence>
<proteinExistence type="predicted"/>
<dbReference type="EMBL" id="MT141972">
    <property type="protein sequence ID" value="QJA72708.1"/>
    <property type="molecule type" value="Genomic_DNA"/>
</dbReference>
<organism evidence="1">
    <name type="scientific">viral metagenome</name>
    <dbReference type="NCBI Taxonomy" id="1070528"/>
    <lineage>
        <taxon>unclassified sequences</taxon>
        <taxon>metagenomes</taxon>
        <taxon>organismal metagenomes</taxon>
    </lineage>
</organism>
<reference evidence="1" key="1">
    <citation type="submission" date="2020-03" db="EMBL/GenBank/DDBJ databases">
        <title>The deep terrestrial virosphere.</title>
        <authorList>
            <person name="Holmfeldt K."/>
            <person name="Nilsson E."/>
            <person name="Simone D."/>
            <person name="Lopez-Fernandez M."/>
            <person name="Wu X."/>
            <person name="de Brujin I."/>
            <person name="Lundin D."/>
            <person name="Andersson A."/>
            <person name="Bertilsson S."/>
            <person name="Dopson M."/>
        </authorList>
    </citation>
    <scope>NUCLEOTIDE SEQUENCE</scope>
    <source>
        <strain evidence="1">MM415A02634</strain>
    </source>
</reference>
<accession>A0A6M3JTM4</accession>